<evidence type="ECO:0000313" key="9">
    <source>
        <dbReference type="EMBL" id="KUL23821.1"/>
    </source>
</evidence>
<name>A0A101JBQ2_CHLLI</name>
<dbReference type="SUPFAM" id="SSF55200">
    <property type="entry name" value="Translation initiation factor IF3, C-terminal domain"/>
    <property type="match status" value="1"/>
</dbReference>
<keyword evidence="4" id="KW-0963">Cytoplasm</keyword>
<keyword evidence="3 4" id="KW-0648">Protein biosynthesis</keyword>
<dbReference type="Proteomes" id="UP000053937">
    <property type="component" value="Unassembled WGS sequence"/>
</dbReference>
<gene>
    <name evidence="4" type="primary">infC</name>
    <name evidence="9" type="ORF">ASB62_07230</name>
</gene>
<evidence type="ECO:0000256" key="1">
    <source>
        <dbReference type="ARBA" id="ARBA00005439"/>
    </source>
</evidence>
<dbReference type="HAMAP" id="MF_00080">
    <property type="entry name" value="IF_3"/>
    <property type="match status" value="1"/>
</dbReference>
<sequence length="213" mass="24706">MKKQKTTTQKPKLTYRVNEQIRVPEVRIVFQDGTQQVMKTIEARRMAEDRNLDLIEVQPNAEPPVCKLDNLGKLLFKMDKRDKDLKKKQKTTTLKELRFHPNTDKHDFDFKTAHLEEFLRKGNRVRATIVFLGRSIIYKDKGLELAERLTERLSCVSNRDGDPKFEGKKLFVYFEPDKKKIDAFERIKAKTSGPALTPAPAPVPAPEQKETPE</sequence>
<dbReference type="GO" id="GO:0043022">
    <property type="term" value="F:ribosome binding"/>
    <property type="evidence" value="ECO:0007669"/>
    <property type="project" value="TreeGrafter"/>
</dbReference>
<evidence type="ECO:0000256" key="4">
    <source>
        <dbReference type="HAMAP-Rule" id="MF_00080"/>
    </source>
</evidence>
<dbReference type="RefSeq" id="WP_059139252.1">
    <property type="nucleotide sequence ID" value="NZ_LMBR01000179.1"/>
</dbReference>
<dbReference type="AlphaFoldDB" id="A0A101JBQ2"/>
<dbReference type="Gene3D" id="3.10.20.80">
    <property type="entry name" value="Translation initiation factor 3 (IF-3), N-terminal domain"/>
    <property type="match status" value="1"/>
</dbReference>
<keyword evidence="2 4" id="KW-0396">Initiation factor</keyword>
<dbReference type="PANTHER" id="PTHR10938:SF0">
    <property type="entry name" value="TRANSLATION INITIATION FACTOR IF-3, MITOCHONDRIAL"/>
    <property type="match status" value="1"/>
</dbReference>
<comment type="function">
    <text evidence="4">IF-3 binds to the 30S ribosomal subunit and shifts the equilibrium between 70S ribosomes and their 50S and 30S subunits in favor of the free subunits, thus enhancing the availability of 30S subunits on which protein synthesis initiation begins.</text>
</comment>
<evidence type="ECO:0000256" key="5">
    <source>
        <dbReference type="NCBIfam" id="TIGR00168"/>
    </source>
</evidence>
<dbReference type="GO" id="GO:0032790">
    <property type="term" value="P:ribosome disassembly"/>
    <property type="evidence" value="ECO:0007669"/>
    <property type="project" value="TreeGrafter"/>
</dbReference>
<feature type="region of interest" description="Disordered" evidence="6">
    <location>
        <begin position="191"/>
        <end position="213"/>
    </location>
</feature>
<comment type="subcellular location">
    <subcellularLocation>
        <location evidence="4">Cytoplasm</location>
    </subcellularLocation>
</comment>
<dbReference type="EMBL" id="LMBR01000179">
    <property type="protein sequence ID" value="KUL23821.1"/>
    <property type="molecule type" value="Genomic_DNA"/>
</dbReference>
<comment type="subunit">
    <text evidence="4">Monomer.</text>
</comment>
<dbReference type="GO" id="GO:0005829">
    <property type="term" value="C:cytosol"/>
    <property type="evidence" value="ECO:0007669"/>
    <property type="project" value="TreeGrafter"/>
</dbReference>
<dbReference type="GO" id="GO:0016020">
    <property type="term" value="C:membrane"/>
    <property type="evidence" value="ECO:0007669"/>
    <property type="project" value="TreeGrafter"/>
</dbReference>
<dbReference type="SUPFAM" id="SSF54364">
    <property type="entry name" value="Translation initiation factor IF3, N-terminal domain"/>
    <property type="match status" value="1"/>
</dbReference>
<evidence type="ECO:0000313" key="10">
    <source>
        <dbReference type="Proteomes" id="UP000053937"/>
    </source>
</evidence>
<dbReference type="Pfam" id="PF00707">
    <property type="entry name" value="IF3_C"/>
    <property type="match status" value="1"/>
</dbReference>
<feature type="domain" description="Translation initiation factor 3 N-terminal" evidence="8">
    <location>
        <begin position="17"/>
        <end position="84"/>
    </location>
</feature>
<reference evidence="9 10" key="1">
    <citation type="submission" date="2015-10" db="EMBL/GenBank/DDBJ databases">
        <title>Draft Genome Sequence of Chlorobium limicola strain Frasassi Growing under Artificial Lighting in the Frasassi Cave System.</title>
        <authorList>
            <person name="Mansor M."/>
            <person name="Macalady J."/>
        </authorList>
    </citation>
    <scope>NUCLEOTIDE SEQUENCE [LARGE SCALE GENOMIC DNA]</scope>
    <source>
        <strain evidence="9 10">Frasassi</strain>
    </source>
</reference>
<dbReference type="InterPro" id="IPR001288">
    <property type="entry name" value="Translation_initiation_fac_3"/>
</dbReference>
<dbReference type="InterPro" id="IPR019814">
    <property type="entry name" value="Translation_initiation_fac_3_N"/>
</dbReference>
<evidence type="ECO:0000256" key="3">
    <source>
        <dbReference type="ARBA" id="ARBA00022917"/>
    </source>
</evidence>
<organism evidence="9 10">
    <name type="scientific">Chlorobium limicola</name>
    <dbReference type="NCBI Taxonomy" id="1092"/>
    <lineage>
        <taxon>Bacteria</taxon>
        <taxon>Pseudomonadati</taxon>
        <taxon>Chlorobiota</taxon>
        <taxon>Chlorobiia</taxon>
        <taxon>Chlorobiales</taxon>
        <taxon>Chlorobiaceae</taxon>
        <taxon>Chlorobium/Pelodictyon group</taxon>
        <taxon>Chlorobium</taxon>
    </lineage>
</organism>
<accession>A0A101JBQ2</accession>
<dbReference type="Gene3D" id="3.30.110.10">
    <property type="entry name" value="Translation initiation factor 3 (IF-3), C-terminal domain"/>
    <property type="match status" value="1"/>
</dbReference>
<dbReference type="OrthoDB" id="9806014at2"/>
<proteinExistence type="inferred from homology"/>
<evidence type="ECO:0000256" key="2">
    <source>
        <dbReference type="ARBA" id="ARBA00022540"/>
    </source>
</evidence>
<protein>
    <recommendedName>
        <fullName evidence="4 5">Translation initiation factor IF-3</fullName>
    </recommendedName>
</protein>
<dbReference type="InterPro" id="IPR036787">
    <property type="entry name" value="T_IF-3_N_sf"/>
</dbReference>
<evidence type="ECO:0000259" key="8">
    <source>
        <dbReference type="Pfam" id="PF05198"/>
    </source>
</evidence>
<dbReference type="PANTHER" id="PTHR10938">
    <property type="entry name" value="TRANSLATION INITIATION FACTOR IF-3"/>
    <property type="match status" value="1"/>
</dbReference>
<dbReference type="NCBIfam" id="TIGR00168">
    <property type="entry name" value="infC"/>
    <property type="match status" value="1"/>
</dbReference>
<dbReference type="InterPro" id="IPR036788">
    <property type="entry name" value="T_IF-3_C_sf"/>
</dbReference>
<evidence type="ECO:0000259" key="7">
    <source>
        <dbReference type="Pfam" id="PF00707"/>
    </source>
</evidence>
<dbReference type="GO" id="GO:0003743">
    <property type="term" value="F:translation initiation factor activity"/>
    <property type="evidence" value="ECO:0007669"/>
    <property type="project" value="UniProtKB-UniRule"/>
</dbReference>
<dbReference type="InterPro" id="IPR019815">
    <property type="entry name" value="Translation_initiation_fac_3_C"/>
</dbReference>
<feature type="domain" description="Translation initiation factor 3 C-terminal" evidence="7">
    <location>
        <begin position="93"/>
        <end position="176"/>
    </location>
</feature>
<evidence type="ECO:0000256" key="6">
    <source>
        <dbReference type="SAM" id="MobiDB-lite"/>
    </source>
</evidence>
<comment type="similarity">
    <text evidence="1 4">Belongs to the IF-3 family.</text>
</comment>
<keyword evidence="10" id="KW-1185">Reference proteome</keyword>
<comment type="caution">
    <text evidence="9">The sequence shown here is derived from an EMBL/GenBank/DDBJ whole genome shotgun (WGS) entry which is preliminary data.</text>
</comment>
<dbReference type="Pfam" id="PF05198">
    <property type="entry name" value="IF3_N"/>
    <property type="match status" value="1"/>
</dbReference>